<dbReference type="Proteomes" id="UP000583800">
    <property type="component" value="Unassembled WGS sequence"/>
</dbReference>
<evidence type="ECO:0000313" key="4">
    <source>
        <dbReference type="Proteomes" id="UP000583800"/>
    </source>
</evidence>
<protein>
    <submittedName>
        <fullName evidence="3">Uncharacterized protein</fullName>
    </submittedName>
</protein>
<evidence type="ECO:0000256" key="2">
    <source>
        <dbReference type="SAM" id="Phobius"/>
    </source>
</evidence>
<gene>
    <name evidence="3" type="ORF">FHU36_005247</name>
</gene>
<feature type="transmembrane region" description="Helical" evidence="2">
    <location>
        <begin position="111"/>
        <end position="129"/>
    </location>
</feature>
<keyword evidence="2" id="KW-1133">Transmembrane helix</keyword>
<evidence type="ECO:0000256" key="1">
    <source>
        <dbReference type="SAM" id="MobiDB-lite"/>
    </source>
</evidence>
<accession>A0A7X0C547</accession>
<organism evidence="3 4">
    <name type="scientific">Nonomuraea muscovyensis</name>
    <dbReference type="NCBI Taxonomy" id="1124761"/>
    <lineage>
        <taxon>Bacteria</taxon>
        <taxon>Bacillati</taxon>
        <taxon>Actinomycetota</taxon>
        <taxon>Actinomycetes</taxon>
        <taxon>Streptosporangiales</taxon>
        <taxon>Streptosporangiaceae</taxon>
        <taxon>Nonomuraea</taxon>
    </lineage>
</organism>
<sequence>MSNTVRHLLGLVAGLLLPPPAALALAYGVGEITVGFQRYLQASVPGLGALVVAGVLLAFLLGSRLSPVASLLGGLLYTAVGLVPVVELSGVRVLPDGLLDGVLGLGFRTMLYTWMLLVLGVAMLVASAFPSRWRAARPPAVVTPGHGYGAPYPPGPGPGPSPHGGYVSGHQGGHQGDRPGAPEAAPPPRYPSPGSQDVTRPMHRE</sequence>
<keyword evidence="4" id="KW-1185">Reference proteome</keyword>
<comment type="caution">
    <text evidence="3">The sequence shown here is derived from an EMBL/GenBank/DDBJ whole genome shotgun (WGS) entry which is preliminary data.</text>
</comment>
<dbReference type="EMBL" id="JACHJB010000002">
    <property type="protein sequence ID" value="MBB6348702.1"/>
    <property type="molecule type" value="Genomic_DNA"/>
</dbReference>
<keyword evidence="2" id="KW-0812">Transmembrane</keyword>
<feature type="region of interest" description="Disordered" evidence="1">
    <location>
        <begin position="147"/>
        <end position="205"/>
    </location>
</feature>
<dbReference type="AlphaFoldDB" id="A0A7X0C547"/>
<feature type="compositionally biased region" description="Pro residues" evidence="1">
    <location>
        <begin position="151"/>
        <end position="161"/>
    </location>
</feature>
<proteinExistence type="predicted"/>
<dbReference type="RefSeq" id="WP_185086405.1">
    <property type="nucleotide sequence ID" value="NZ_JACHJB010000002.1"/>
</dbReference>
<name>A0A7X0C547_9ACTN</name>
<keyword evidence="2" id="KW-0472">Membrane</keyword>
<evidence type="ECO:0000313" key="3">
    <source>
        <dbReference type="EMBL" id="MBB6348702.1"/>
    </source>
</evidence>
<reference evidence="3 4" key="1">
    <citation type="submission" date="2020-08" db="EMBL/GenBank/DDBJ databases">
        <title>Sequencing the genomes of 1000 actinobacteria strains.</title>
        <authorList>
            <person name="Klenk H.-P."/>
        </authorList>
    </citation>
    <scope>NUCLEOTIDE SEQUENCE [LARGE SCALE GENOMIC DNA]</scope>
    <source>
        <strain evidence="3 4">DSM 45913</strain>
    </source>
</reference>
<feature type="transmembrane region" description="Helical" evidence="2">
    <location>
        <begin position="68"/>
        <end position="91"/>
    </location>
</feature>
<feature type="transmembrane region" description="Helical" evidence="2">
    <location>
        <begin position="42"/>
        <end position="61"/>
    </location>
</feature>